<dbReference type="Proteomes" id="UP000000268">
    <property type="component" value="Plasmid pREB6"/>
</dbReference>
<dbReference type="HOGENOM" id="CLU_2662589_0_0_3"/>
<keyword evidence="1" id="KW-0614">Plasmid</keyword>
<geneLocation type="plasmid" evidence="1 2">
    <name>pREB6</name>
</geneLocation>
<dbReference type="EMBL" id="CP000843">
    <property type="protein sequence ID" value="ABW33155.1"/>
    <property type="molecule type" value="Genomic_DNA"/>
</dbReference>
<sequence length="75" mass="8934">MELFNSRAKWMEDYTDHLQTIIVVRSCVKFRTNINGSDSVTCAWFVWQKNWSWKKLGVDCPFQIFTKLEELNDGK</sequence>
<protein>
    <submittedName>
        <fullName evidence="1">Uncharacterized protein</fullName>
    </submittedName>
</protein>
<name>A8ZQ10_ACAM1</name>
<gene>
    <name evidence="1" type="ordered locus">AM1_F0027</name>
</gene>
<evidence type="ECO:0000313" key="1">
    <source>
        <dbReference type="EMBL" id="ABW33155.1"/>
    </source>
</evidence>
<reference evidence="1 2" key="1">
    <citation type="journal article" date="2008" name="Proc. Natl. Acad. Sci. U.S.A.">
        <title>Niche adaptation and genome expansion in the chlorophyll d-producing cyanobacterium Acaryochloris marina.</title>
        <authorList>
            <person name="Swingley W.D."/>
            <person name="Chen M."/>
            <person name="Cheung P.C."/>
            <person name="Conrad A.L."/>
            <person name="Dejesa L.C."/>
            <person name="Hao J."/>
            <person name="Honchak B.M."/>
            <person name="Karbach L.E."/>
            <person name="Kurdoglu A."/>
            <person name="Lahiri S."/>
            <person name="Mastrian S.D."/>
            <person name="Miyashita H."/>
            <person name="Page L."/>
            <person name="Ramakrishna P."/>
            <person name="Satoh S."/>
            <person name="Sattley W.M."/>
            <person name="Shimada Y."/>
            <person name="Taylor H.L."/>
            <person name="Tomo T."/>
            <person name="Tsuchiya T."/>
            <person name="Wang Z.T."/>
            <person name="Raymond J."/>
            <person name="Mimuro M."/>
            <person name="Blankenship R.E."/>
            <person name="Touchman J.W."/>
        </authorList>
    </citation>
    <scope>NUCLEOTIDE SEQUENCE [LARGE SCALE GENOMIC DNA]</scope>
    <source>
        <strain evidence="2">MBIC 11017</strain>
        <plasmid evidence="2">Plasmid pREB6</plasmid>
    </source>
</reference>
<keyword evidence="2" id="KW-1185">Reference proteome</keyword>
<evidence type="ECO:0000313" key="2">
    <source>
        <dbReference type="Proteomes" id="UP000000268"/>
    </source>
</evidence>
<dbReference type="AlphaFoldDB" id="A8ZQ10"/>
<accession>A8ZQ10</accession>
<proteinExistence type="predicted"/>
<dbReference type="KEGG" id="amr:AM1_F0027"/>
<organism evidence="1 2">
    <name type="scientific">Acaryochloris marina (strain MBIC 11017)</name>
    <dbReference type="NCBI Taxonomy" id="329726"/>
    <lineage>
        <taxon>Bacteria</taxon>
        <taxon>Bacillati</taxon>
        <taxon>Cyanobacteriota</taxon>
        <taxon>Cyanophyceae</taxon>
        <taxon>Acaryochloridales</taxon>
        <taxon>Acaryochloridaceae</taxon>
        <taxon>Acaryochloris</taxon>
    </lineage>
</organism>